<organism evidence="2 3">
    <name type="scientific">Halocaridina rubra</name>
    <name type="common">Hawaiian red shrimp</name>
    <dbReference type="NCBI Taxonomy" id="373956"/>
    <lineage>
        <taxon>Eukaryota</taxon>
        <taxon>Metazoa</taxon>
        <taxon>Ecdysozoa</taxon>
        <taxon>Arthropoda</taxon>
        <taxon>Crustacea</taxon>
        <taxon>Multicrustacea</taxon>
        <taxon>Malacostraca</taxon>
        <taxon>Eumalacostraca</taxon>
        <taxon>Eucarida</taxon>
        <taxon>Decapoda</taxon>
        <taxon>Pleocyemata</taxon>
        <taxon>Caridea</taxon>
        <taxon>Atyoidea</taxon>
        <taxon>Atyidae</taxon>
        <taxon>Halocaridina</taxon>
    </lineage>
</organism>
<dbReference type="GO" id="GO:0005737">
    <property type="term" value="C:cytoplasm"/>
    <property type="evidence" value="ECO:0007669"/>
    <property type="project" value="UniProtKB-SubCell"/>
</dbReference>
<dbReference type="GO" id="GO:0000166">
    <property type="term" value="F:nucleotide binding"/>
    <property type="evidence" value="ECO:0007669"/>
    <property type="project" value="UniProtKB-KW"/>
</dbReference>
<dbReference type="EC" id="2.7.7.78" evidence="2"/>
<name>A0AAN8WMR9_HALRR</name>
<protein>
    <submittedName>
        <fullName evidence="2">GDP-D-glucose phosphorylase 1</fullName>
        <ecNumber evidence="2">2.7.7.78</ecNumber>
    </submittedName>
</protein>
<keyword evidence="3" id="KW-1185">Reference proteome</keyword>
<evidence type="ECO:0000259" key="1">
    <source>
        <dbReference type="Pfam" id="PF26217"/>
    </source>
</evidence>
<gene>
    <name evidence="2" type="primary">GDPGP1</name>
    <name evidence="2" type="ORF">SK128_010161</name>
</gene>
<feature type="domain" description="GDPGP1-like N-terminal" evidence="1">
    <location>
        <begin position="38"/>
        <end position="120"/>
    </location>
</feature>
<proteinExistence type="predicted"/>
<dbReference type="GO" id="GO:0080048">
    <property type="term" value="F:GDP-D-glucose phosphorylase activity"/>
    <property type="evidence" value="ECO:0007669"/>
    <property type="project" value="UniProtKB-EC"/>
</dbReference>
<evidence type="ECO:0000313" key="2">
    <source>
        <dbReference type="EMBL" id="KAK7021759.1"/>
    </source>
</evidence>
<dbReference type="GO" id="GO:0016787">
    <property type="term" value="F:hydrolase activity"/>
    <property type="evidence" value="ECO:0007669"/>
    <property type="project" value="UniProtKB-KW"/>
</dbReference>
<dbReference type="EMBL" id="JAXCGZ010022885">
    <property type="protein sequence ID" value="KAK7021759.1"/>
    <property type="molecule type" value="Genomic_DNA"/>
</dbReference>
<dbReference type="GO" id="GO:0005085">
    <property type="term" value="F:guanyl-nucleotide exchange factor activity"/>
    <property type="evidence" value="ECO:0007669"/>
    <property type="project" value="UniProtKB-KW"/>
</dbReference>
<sequence length="126" mass="14360">MDTNGLDPSLEAIPIYRYTDEDFIYKTSSTRGQGNLSEFDNLLYLKWKAANDAGLFNYTTDGVETKVIPGKYKIVAQLNANRSKMRRKPEEIMSVNQPCDPTKFNFTKINSKEILAELQYYASTGK</sequence>
<keyword evidence="2" id="KW-0548">Nucleotidyltransferase</keyword>
<dbReference type="PANTHER" id="PTHR20884">
    <property type="entry name" value="GDP-D-GLUCOSE PHOSPHORYLASE 1"/>
    <property type="match status" value="1"/>
</dbReference>
<dbReference type="GO" id="GO:0006006">
    <property type="term" value="P:glucose metabolic process"/>
    <property type="evidence" value="ECO:0007669"/>
    <property type="project" value="TreeGrafter"/>
</dbReference>
<evidence type="ECO:0000313" key="3">
    <source>
        <dbReference type="Proteomes" id="UP001381693"/>
    </source>
</evidence>
<dbReference type="InterPro" id="IPR026506">
    <property type="entry name" value="GDPGP"/>
</dbReference>
<accession>A0AAN8WMR9</accession>
<keyword evidence="2" id="KW-0808">Transferase</keyword>
<dbReference type="Pfam" id="PF26217">
    <property type="entry name" value="GDPGP1_N"/>
    <property type="match status" value="1"/>
</dbReference>
<comment type="caution">
    <text evidence="2">The sequence shown here is derived from an EMBL/GenBank/DDBJ whole genome shotgun (WGS) entry which is preliminary data.</text>
</comment>
<dbReference type="InterPro" id="IPR058866">
    <property type="entry name" value="GDPGP1_N"/>
</dbReference>
<dbReference type="AlphaFoldDB" id="A0AAN8WMR9"/>
<dbReference type="Proteomes" id="UP001381693">
    <property type="component" value="Unassembled WGS sequence"/>
</dbReference>
<reference evidence="2 3" key="1">
    <citation type="submission" date="2023-11" db="EMBL/GenBank/DDBJ databases">
        <title>Halocaridina rubra genome assembly.</title>
        <authorList>
            <person name="Smith C."/>
        </authorList>
    </citation>
    <scope>NUCLEOTIDE SEQUENCE [LARGE SCALE GENOMIC DNA]</scope>
    <source>
        <strain evidence="2">EP-1</strain>
        <tissue evidence="2">Whole</tissue>
    </source>
</reference>
<feature type="non-terminal residue" evidence="2">
    <location>
        <position position="126"/>
    </location>
</feature>
<dbReference type="PANTHER" id="PTHR20884:SF8">
    <property type="entry name" value="GDP-D-GLUCOSE PHOSPHORYLASE 1"/>
    <property type="match status" value="1"/>
</dbReference>